<evidence type="ECO:0000313" key="5">
    <source>
        <dbReference type="Proteomes" id="UP001165498"/>
    </source>
</evidence>
<dbReference type="GO" id="GO:0052621">
    <property type="term" value="F:diguanylate cyclase activity"/>
    <property type="evidence" value="ECO:0007669"/>
    <property type="project" value="UniProtKB-EC"/>
</dbReference>
<comment type="caution">
    <text evidence="4">The sequence shown here is derived from an EMBL/GenBank/DDBJ whole genome shotgun (WGS) entry which is preliminary data.</text>
</comment>
<feature type="domain" description="GGDEF" evidence="3">
    <location>
        <begin position="164"/>
        <end position="297"/>
    </location>
</feature>
<dbReference type="InterPro" id="IPR000160">
    <property type="entry name" value="GGDEF_dom"/>
</dbReference>
<dbReference type="Gene3D" id="3.30.70.270">
    <property type="match status" value="1"/>
</dbReference>
<dbReference type="Pfam" id="PF00498">
    <property type="entry name" value="FHA"/>
    <property type="match status" value="1"/>
</dbReference>
<dbReference type="SUPFAM" id="SSF49879">
    <property type="entry name" value="SMAD/FHA domain"/>
    <property type="match status" value="1"/>
</dbReference>
<protein>
    <recommendedName>
        <fullName evidence="1">diguanylate cyclase</fullName>
        <ecNumber evidence="1">2.7.7.65</ecNumber>
    </recommendedName>
</protein>
<dbReference type="NCBIfam" id="TIGR00254">
    <property type="entry name" value="GGDEF"/>
    <property type="match status" value="1"/>
</dbReference>
<feature type="domain" description="FHA" evidence="2">
    <location>
        <begin position="47"/>
        <end position="96"/>
    </location>
</feature>
<dbReference type="InterPro" id="IPR008984">
    <property type="entry name" value="SMAD_FHA_dom_sf"/>
</dbReference>
<evidence type="ECO:0000259" key="3">
    <source>
        <dbReference type="PROSITE" id="PS50887"/>
    </source>
</evidence>
<evidence type="ECO:0000259" key="2">
    <source>
        <dbReference type="PROSITE" id="PS50006"/>
    </source>
</evidence>
<reference evidence="4" key="1">
    <citation type="submission" date="2022-07" db="EMBL/GenBank/DDBJ databases">
        <title>Tahibacter sp., a new gammaproteobacterium isolated from the silt sample collected at pig farm.</title>
        <authorList>
            <person name="Chen H."/>
        </authorList>
    </citation>
    <scope>NUCLEOTIDE SEQUENCE</scope>
    <source>
        <strain evidence="4">P2K</strain>
    </source>
</reference>
<dbReference type="EMBL" id="JANFQO010000026">
    <property type="protein sequence ID" value="MCQ4167229.1"/>
    <property type="molecule type" value="Genomic_DNA"/>
</dbReference>
<dbReference type="SMART" id="SM00240">
    <property type="entry name" value="FHA"/>
    <property type="match status" value="1"/>
</dbReference>
<dbReference type="InterPro" id="IPR029787">
    <property type="entry name" value="Nucleotide_cyclase"/>
</dbReference>
<gene>
    <name evidence="4" type="ORF">NM961_21145</name>
</gene>
<dbReference type="Gene3D" id="2.60.200.20">
    <property type="match status" value="1"/>
</dbReference>
<dbReference type="CDD" id="cd01949">
    <property type="entry name" value="GGDEF"/>
    <property type="match status" value="1"/>
</dbReference>
<dbReference type="CDD" id="cd00060">
    <property type="entry name" value="FHA"/>
    <property type="match status" value="1"/>
</dbReference>
<dbReference type="PANTHER" id="PTHR45138:SF24">
    <property type="entry name" value="DIGUANYLATE CYCLASE DGCC-RELATED"/>
    <property type="match status" value="1"/>
</dbReference>
<dbReference type="InterPro" id="IPR050469">
    <property type="entry name" value="Diguanylate_Cyclase"/>
</dbReference>
<dbReference type="PROSITE" id="PS50006">
    <property type="entry name" value="FHA_DOMAIN"/>
    <property type="match status" value="1"/>
</dbReference>
<dbReference type="InterPro" id="IPR000253">
    <property type="entry name" value="FHA_dom"/>
</dbReference>
<dbReference type="InterPro" id="IPR043128">
    <property type="entry name" value="Rev_trsase/Diguanyl_cyclase"/>
</dbReference>
<dbReference type="RefSeq" id="WP_255916417.1">
    <property type="nucleotide sequence ID" value="NZ_JANFQO010000026.1"/>
</dbReference>
<dbReference type="SUPFAM" id="SSF55073">
    <property type="entry name" value="Nucleotide cyclase"/>
    <property type="match status" value="1"/>
</dbReference>
<evidence type="ECO:0000313" key="4">
    <source>
        <dbReference type="EMBL" id="MCQ4167229.1"/>
    </source>
</evidence>
<name>A0ABT1QY51_9GAMM</name>
<evidence type="ECO:0000256" key="1">
    <source>
        <dbReference type="ARBA" id="ARBA00012528"/>
    </source>
</evidence>
<dbReference type="Pfam" id="PF00990">
    <property type="entry name" value="GGDEF"/>
    <property type="match status" value="1"/>
</dbReference>
<keyword evidence="4" id="KW-0548">Nucleotidyltransferase</keyword>
<accession>A0ABT1QY51</accession>
<keyword evidence="4" id="KW-0808">Transferase</keyword>
<dbReference type="PANTHER" id="PTHR45138">
    <property type="entry name" value="REGULATORY COMPONENTS OF SENSORY TRANSDUCTION SYSTEM"/>
    <property type="match status" value="1"/>
</dbReference>
<keyword evidence="5" id="KW-1185">Reference proteome</keyword>
<dbReference type="EC" id="2.7.7.65" evidence="1"/>
<organism evidence="4 5">
    <name type="scientific">Tahibacter harae</name>
    <dbReference type="NCBI Taxonomy" id="2963937"/>
    <lineage>
        <taxon>Bacteria</taxon>
        <taxon>Pseudomonadati</taxon>
        <taxon>Pseudomonadota</taxon>
        <taxon>Gammaproteobacteria</taxon>
        <taxon>Lysobacterales</taxon>
        <taxon>Rhodanobacteraceae</taxon>
        <taxon>Tahibacter</taxon>
    </lineage>
</organism>
<dbReference type="PROSITE" id="PS50887">
    <property type="entry name" value="GGDEF"/>
    <property type="match status" value="1"/>
</dbReference>
<proteinExistence type="predicted"/>
<sequence>MSPPKPLDTTQRQQVLRQLPAPTEGAVLMVVHGERFSQRIALDQRPLSIGRGDDCGFRIDDPAASRRHCVVWLEDGRFWVRDLGSTNQTCVNDRGVTLAELSAGDYLTVGDTVFRLIRNGTLEARYHSGLHRLSTLDMLTQVYNRRHFRDLLDAACAEARAAHMPLSLIFLDLDHFKRINDSHGHCAGDAVLQDVGRLLKAELQVPELAGRLGGEEFAVLLPHTRLPTARNRAQTLRRIIAAHTTDANGEALKVTASLGLVEWNEQMSSVAELMHEADRQLYRAKALGRNRVCTPVEQVECGAG</sequence>
<dbReference type="Proteomes" id="UP001165498">
    <property type="component" value="Unassembled WGS sequence"/>
</dbReference>
<dbReference type="SMART" id="SM00267">
    <property type="entry name" value="GGDEF"/>
    <property type="match status" value="1"/>
</dbReference>